<dbReference type="InterPro" id="IPR001611">
    <property type="entry name" value="Leu-rich_rpt"/>
</dbReference>
<dbReference type="Pfam" id="PF00560">
    <property type="entry name" value="LRR_1"/>
    <property type="match status" value="1"/>
</dbReference>
<keyword evidence="2" id="KW-0433">Leucine-rich repeat</keyword>
<dbReference type="EMBL" id="PDCK01000043">
    <property type="protein sequence ID" value="PRQ33573.1"/>
    <property type="molecule type" value="Genomic_DNA"/>
</dbReference>
<keyword evidence="6 7" id="KW-0472">Membrane</keyword>
<evidence type="ECO:0000256" key="1">
    <source>
        <dbReference type="ARBA" id="ARBA00004370"/>
    </source>
</evidence>
<keyword evidence="9" id="KW-1185">Reference proteome</keyword>
<keyword evidence="8" id="KW-0808">Transferase</keyword>
<comment type="subcellular location">
    <subcellularLocation>
        <location evidence="1">Membrane</location>
    </subcellularLocation>
</comment>
<dbReference type="InterPro" id="IPR032675">
    <property type="entry name" value="LRR_dom_sf"/>
</dbReference>
<dbReference type="PANTHER" id="PTHR27008:SF585">
    <property type="entry name" value="PROTEIN KINASE DOMAIN-CONTAINING PROTEIN"/>
    <property type="match status" value="1"/>
</dbReference>
<evidence type="ECO:0000256" key="5">
    <source>
        <dbReference type="ARBA" id="ARBA00022989"/>
    </source>
</evidence>
<proteinExistence type="predicted"/>
<evidence type="ECO:0000256" key="2">
    <source>
        <dbReference type="ARBA" id="ARBA00022614"/>
    </source>
</evidence>
<protein>
    <submittedName>
        <fullName evidence="8">Putative non-specific serine/threonine protein kinase</fullName>
        <ecNumber evidence="8">2.7.11.1</ecNumber>
    </submittedName>
</protein>
<dbReference type="Gene3D" id="1.10.3080.10">
    <property type="entry name" value="Clc chloride channel"/>
    <property type="match status" value="1"/>
</dbReference>
<comment type="caution">
    <text evidence="8">The sequence shown here is derived from an EMBL/GenBank/DDBJ whole genome shotgun (WGS) entry which is preliminary data.</text>
</comment>
<evidence type="ECO:0000256" key="3">
    <source>
        <dbReference type="ARBA" id="ARBA00022692"/>
    </source>
</evidence>
<keyword evidence="3 7" id="KW-0812">Transmembrane</keyword>
<accession>A0A2P6QHC6</accession>
<keyword evidence="5 7" id="KW-1133">Transmembrane helix</keyword>
<evidence type="ECO:0000256" key="4">
    <source>
        <dbReference type="ARBA" id="ARBA00022737"/>
    </source>
</evidence>
<dbReference type="InterPro" id="IPR011009">
    <property type="entry name" value="Kinase-like_dom_sf"/>
</dbReference>
<name>A0A2P6QHC6_ROSCH</name>
<dbReference type="SUPFAM" id="SSF56112">
    <property type="entry name" value="Protein kinase-like (PK-like)"/>
    <property type="match status" value="1"/>
</dbReference>
<dbReference type="Gene3D" id="3.80.10.10">
    <property type="entry name" value="Ribonuclease Inhibitor"/>
    <property type="match status" value="2"/>
</dbReference>
<keyword evidence="8" id="KW-0418">Kinase</keyword>
<feature type="transmembrane region" description="Helical" evidence="7">
    <location>
        <begin position="93"/>
        <end position="115"/>
    </location>
</feature>
<keyword evidence="8" id="KW-0723">Serine/threonine-protein kinase</keyword>
<dbReference type="PANTHER" id="PTHR27008">
    <property type="entry name" value="OS04G0122200 PROTEIN"/>
    <property type="match status" value="1"/>
</dbReference>
<dbReference type="EC" id="2.7.11.1" evidence="8"/>
<dbReference type="Gramene" id="PRQ33573">
    <property type="protein sequence ID" value="PRQ33573"/>
    <property type="gene ID" value="RchiOBHm_Chr5g0059131"/>
</dbReference>
<dbReference type="GO" id="GO:0004674">
    <property type="term" value="F:protein serine/threonine kinase activity"/>
    <property type="evidence" value="ECO:0007669"/>
    <property type="project" value="UniProtKB-KW"/>
</dbReference>
<reference evidence="8 9" key="1">
    <citation type="journal article" date="2018" name="Nat. Genet.">
        <title>The Rosa genome provides new insights in the design of modern roses.</title>
        <authorList>
            <person name="Bendahmane M."/>
        </authorList>
    </citation>
    <scope>NUCLEOTIDE SEQUENCE [LARGE SCALE GENOMIC DNA]</scope>
    <source>
        <strain evidence="9">cv. Old Blush</strain>
    </source>
</reference>
<dbReference type="Gene3D" id="3.30.200.20">
    <property type="entry name" value="Phosphorylase Kinase, domain 1"/>
    <property type="match status" value="1"/>
</dbReference>
<evidence type="ECO:0000256" key="7">
    <source>
        <dbReference type="SAM" id="Phobius"/>
    </source>
</evidence>
<evidence type="ECO:0000313" key="8">
    <source>
        <dbReference type="EMBL" id="PRQ33573.1"/>
    </source>
</evidence>
<dbReference type="Proteomes" id="UP000238479">
    <property type="component" value="Chromosome 5"/>
</dbReference>
<dbReference type="InterPro" id="IPR051809">
    <property type="entry name" value="Plant_receptor-like_S/T_kinase"/>
</dbReference>
<dbReference type="SUPFAM" id="SSF52058">
    <property type="entry name" value="L domain-like"/>
    <property type="match status" value="1"/>
</dbReference>
<dbReference type="AlphaFoldDB" id="A0A2P6QHC6"/>
<gene>
    <name evidence="8" type="ORF">RchiOBHm_Chr5g0059131</name>
</gene>
<evidence type="ECO:0000313" key="9">
    <source>
        <dbReference type="Proteomes" id="UP000238479"/>
    </source>
</evidence>
<dbReference type="GO" id="GO:0016020">
    <property type="term" value="C:membrane"/>
    <property type="evidence" value="ECO:0007669"/>
    <property type="project" value="UniProtKB-SubCell"/>
</dbReference>
<keyword evidence="4" id="KW-0677">Repeat</keyword>
<sequence>MSTITVVALVNNQLSSTLPRNIGLGLSSLRELYPSKNNLSEVIPKSISNASQLTDLYVDGSFPCPSEHVIMEENWVASDIEKEYMNWVQNDSAIMLILASTLSSDALCFIIGRTYALLGKASFLGSSMRMMVSLCVIMVEINNLKFLPLIMLLPLISKAIGNAFNEGLYEGFHVIDHSRNGETLVLGLLFLSHLLVLLQNFKLVDWPIDIVLTAALSYLKYLNLSFNNLQGEVPNSGPFKNLSVQSFVSNHGLCGASQFHVPPCERKTSRSILKYVLTAILSTMLLVAIILWMVMLQRKKNMEAPTETTFLVQLERRRVSYNELVSATNGFNESVLLGTRGFGSVYKGTLSDGIDVAIKVYDL</sequence>
<feature type="transmembrane region" description="Helical" evidence="7">
    <location>
        <begin position="275"/>
        <end position="295"/>
    </location>
</feature>
<evidence type="ECO:0000256" key="6">
    <source>
        <dbReference type="ARBA" id="ARBA00023136"/>
    </source>
</evidence>
<organism evidence="8 9">
    <name type="scientific">Rosa chinensis</name>
    <name type="common">China rose</name>
    <dbReference type="NCBI Taxonomy" id="74649"/>
    <lineage>
        <taxon>Eukaryota</taxon>
        <taxon>Viridiplantae</taxon>
        <taxon>Streptophyta</taxon>
        <taxon>Embryophyta</taxon>
        <taxon>Tracheophyta</taxon>
        <taxon>Spermatophyta</taxon>
        <taxon>Magnoliopsida</taxon>
        <taxon>eudicotyledons</taxon>
        <taxon>Gunneridae</taxon>
        <taxon>Pentapetalae</taxon>
        <taxon>rosids</taxon>
        <taxon>fabids</taxon>
        <taxon>Rosales</taxon>
        <taxon>Rosaceae</taxon>
        <taxon>Rosoideae</taxon>
        <taxon>Rosoideae incertae sedis</taxon>
        <taxon>Rosa</taxon>
    </lineage>
</organism>